<dbReference type="GO" id="GO:0008360">
    <property type="term" value="P:regulation of cell shape"/>
    <property type="evidence" value="ECO:0007669"/>
    <property type="project" value="UniProtKB-KW"/>
</dbReference>
<reference evidence="12 13" key="1">
    <citation type="journal article" date="2018" name="Aquat. Microb. Ecol.">
        <title>Gammaproteobacterial methanotrophs dominate.</title>
        <authorList>
            <person name="Rissanen A.J."/>
            <person name="Saarenheimo J."/>
            <person name="Tiirola M."/>
            <person name="Peura S."/>
            <person name="Aalto S.L."/>
            <person name="Karvinen A."/>
            <person name="Nykanen H."/>
        </authorList>
    </citation>
    <scope>NUCLEOTIDE SEQUENCE [LARGE SCALE GENOMIC DNA]</scope>
    <source>
        <strain evidence="12">AMbin10</strain>
    </source>
</reference>
<feature type="binding site" evidence="7">
    <location>
        <position position="474"/>
    </location>
    <ligand>
        <name>meso-2,6-diaminopimelate</name>
        <dbReference type="ChEBI" id="CHEBI:57791"/>
    </ligand>
</feature>
<organism evidence="12 13">
    <name type="scientific">Candidatus Methylumidiphilus alinenensis</name>
    <dbReference type="NCBI Taxonomy" id="2202197"/>
    <lineage>
        <taxon>Bacteria</taxon>
        <taxon>Pseudomonadati</taxon>
        <taxon>Pseudomonadota</taxon>
        <taxon>Gammaproteobacteria</taxon>
        <taxon>Methylococcales</taxon>
        <taxon>Candidatus Methylumidiphilus</taxon>
    </lineage>
</organism>
<dbReference type="EC" id="6.3.2.13" evidence="7"/>
<dbReference type="Gene3D" id="3.90.190.20">
    <property type="entry name" value="Mur ligase, C-terminal domain"/>
    <property type="match status" value="1"/>
</dbReference>
<dbReference type="Gene3D" id="3.40.1390.10">
    <property type="entry name" value="MurE/MurF, N-terminal domain"/>
    <property type="match status" value="1"/>
</dbReference>
<keyword evidence="7" id="KW-0067">ATP-binding</keyword>
<dbReference type="NCBIfam" id="NF001124">
    <property type="entry name" value="PRK00139.1-2"/>
    <property type="match status" value="1"/>
</dbReference>
<dbReference type="Pfam" id="PF02875">
    <property type="entry name" value="Mur_ligase_C"/>
    <property type="match status" value="1"/>
</dbReference>
<comment type="subcellular location">
    <subcellularLocation>
        <location evidence="7 8">Cytoplasm</location>
    </subcellularLocation>
</comment>
<dbReference type="InterPro" id="IPR005761">
    <property type="entry name" value="UDP-N-AcMur-Glu-dNH2Pim_ligase"/>
</dbReference>
<evidence type="ECO:0000313" key="13">
    <source>
        <dbReference type="Proteomes" id="UP000249396"/>
    </source>
</evidence>
<evidence type="ECO:0000313" key="12">
    <source>
        <dbReference type="EMBL" id="PZN71373.1"/>
    </source>
</evidence>
<sequence length="508" mass="54620">MHQAETGVPLSVLLSGWVDIPRVSPEVRGLCLDSRKVRPGDLFFALAGSQYHGMEHADSAAARGACAILYDPVGGGLELAAREWGIPCISLPELSQKMGYVADRFYAGPSSQMSVIGVTGTNGKTSCSHFLATALEADGNAAVIGTLGWGTPGKLNPTAHTTPDAIEVHSLLAKLLAGSYKNVAMEASSHGLEQGRLNGVHFEGCLFTNLSRDHLDYHLTMESYLEAKLRLVTWPGLKFIAFNLEDECARVIMERASGAARKIGFALTEKHLAPPGVEIVQASAIEQSHDGISFDICFDGQKARLTAPLFGGFNVENLLGVVAVLLAKGLKLREVTQRLKKISAVPGRMERIPAAQGAIAVVDYAHTPDALAKALASLRQHCRGSLWVVFGCGGDRDRGKRPQMGIIAEQLADHVILTDDNPRFEDGDTIIKEIIAGCSRQDIVIIRDRRLAIAHASERLGPGDVLLVAGKGHEDTQEVKGVRHPFNDREVVVQLLGMAARERETLCA</sequence>
<evidence type="ECO:0000256" key="5">
    <source>
        <dbReference type="ARBA" id="ARBA00023306"/>
    </source>
</evidence>
<evidence type="ECO:0000256" key="7">
    <source>
        <dbReference type="HAMAP-Rule" id="MF_00208"/>
    </source>
</evidence>
<feature type="binding site" evidence="7">
    <location>
        <position position="396"/>
    </location>
    <ligand>
        <name>meso-2,6-diaminopimelate</name>
        <dbReference type="ChEBI" id="CHEBI:57791"/>
    </ligand>
</feature>
<comment type="caution">
    <text evidence="7">Lacks conserved residue(s) required for the propagation of feature annotation.</text>
</comment>
<dbReference type="GO" id="GO:0009252">
    <property type="term" value="P:peptidoglycan biosynthetic process"/>
    <property type="evidence" value="ECO:0007669"/>
    <property type="project" value="UniProtKB-UniRule"/>
</dbReference>
<feature type="binding site" evidence="7">
    <location>
        <position position="34"/>
    </location>
    <ligand>
        <name>UDP-N-acetyl-alpha-D-muramoyl-L-alanyl-D-glutamate</name>
        <dbReference type="ChEBI" id="CHEBI:83900"/>
    </ligand>
</feature>
<evidence type="ECO:0000259" key="10">
    <source>
        <dbReference type="Pfam" id="PF02875"/>
    </source>
</evidence>
<feature type="domain" description="Mur ligase central" evidence="11">
    <location>
        <begin position="118"/>
        <end position="324"/>
    </location>
</feature>
<name>A0A2W4QH96_9GAMM</name>
<dbReference type="Pfam" id="PF08245">
    <property type="entry name" value="Mur_ligase_M"/>
    <property type="match status" value="1"/>
</dbReference>
<keyword evidence="3 7" id="KW-0133">Cell shape</keyword>
<dbReference type="SUPFAM" id="SSF63418">
    <property type="entry name" value="MurE/MurF N-terminal domain"/>
    <property type="match status" value="1"/>
</dbReference>
<dbReference type="Proteomes" id="UP000249396">
    <property type="component" value="Unassembled WGS sequence"/>
</dbReference>
<feature type="binding site" evidence="7">
    <location>
        <position position="196"/>
    </location>
    <ligand>
        <name>UDP-N-acetyl-alpha-D-muramoyl-L-alanyl-D-glutamate</name>
        <dbReference type="ChEBI" id="CHEBI:83900"/>
    </ligand>
</feature>
<evidence type="ECO:0000256" key="3">
    <source>
        <dbReference type="ARBA" id="ARBA00022960"/>
    </source>
</evidence>
<feature type="binding site" evidence="7">
    <location>
        <position position="470"/>
    </location>
    <ligand>
        <name>meso-2,6-diaminopimelate</name>
        <dbReference type="ChEBI" id="CHEBI:57791"/>
    </ligand>
</feature>
<dbReference type="PANTHER" id="PTHR23135">
    <property type="entry name" value="MUR LIGASE FAMILY MEMBER"/>
    <property type="match status" value="1"/>
</dbReference>
<comment type="catalytic activity">
    <reaction evidence="7">
        <text>UDP-N-acetyl-alpha-D-muramoyl-L-alanyl-D-glutamate + meso-2,6-diaminopimelate + ATP = UDP-N-acetyl-alpha-D-muramoyl-L-alanyl-gamma-D-glutamyl-meso-2,6-diaminopimelate + ADP + phosphate + H(+)</text>
        <dbReference type="Rhea" id="RHEA:23676"/>
        <dbReference type="ChEBI" id="CHEBI:15378"/>
        <dbReference type="ChEBI" id="CHEBI:30616"/>
        <dbReference type="ChEBI" id="CHEBI:43474"/>
        <dbReference type="ChEBI" id="CHEBI:57791"/>
        <dbReference type="ChEBI" id="CHEBI:83900"/>
        <dbReference type="ChEBI" id="CHEBI:83905"/>
        <dbReference type="ChEBI" id="CHEBI:456216"/>
        <dbReference type="EC" id="6.3.2.13"/>
    </reaction>
</comment>
<keyword evidence="7 12" id="KW-0436">Ligase</keyword>
<feature type="binding site" evidence="7">
    <location>
        <position position="32"/>
    </location>
    <ligand>
        <name>UDP-N-acetyl-alpha-D-muramoyl-L-alanyl-D-glutamate</name>
        <dbReference type="ChEBI" id="CHEBI:83900"/>
    </ligand>
</feature>
<feature type="domain" description="Mur ligase N-terminal catalytic" evidence="9">
    <location>
        <begin position="27"/>
        <end position="94"/>
    </location>
</feature>
<dbReference type="SUPFAM" id="SSF53244">
    <property type="entry name" value="MurD-like peptide ligases, peptide-binding domain"/>
    <property type="match status" value="1"/>
</dbReference>
<evidence type="ECO:0000256" key="6">
    <source>
        <dbReference type="ARBA" id="ARBA00023316"/>
    </source>
</evidence>
<dbReference type="InterPro" id="IPR013221">
    <property type="entry name" value="Mur_ligase_cen"/>
</dbReference>
<dbReference type="GO" id="GO:0005737">
    <property type="term" value="C:cytoplasm"/>
    <property type="evidence" value="ECO:0007669"/>
    <property type="project" value="UniProtKB-SubCell"/>
</dbReference>
<evidence type="ECO:0000259" key="11">
    <source>
        <dbReference type="Pfam" id="PF08245"/>
    </source>
</evidence>
<evidence type="ECO:0000256" key="1">
    <source>
        <dbReference type="ARBA" id="ARBA00005898"/>
    </source>
</evidence>
<evidence type="ECO:0000256" key="4">
    <source>
        <dbReference type="ARBA" id="ARBA00022984"/>
    </source>
</evidence>
<keyword evidence="2 7" id="KW-0132">Cell division</keyword>
<dbReference type="EMBL" id="QJPH01000524">
    <property type="protein sequence ID" value="PZN71373.1"/>
    <property type="molecule type" value="Genomic_DNA"/>
</dbReference>
<feature type="domain" description="Mur ligase C-terminal" evidence="10">
    <location>
        <begin position="347"/>
        <end position="472"/>
    </location>
</feature>
<dbReference type="GO" id="GO:0051301">
    <property type="term" value="P:cell division"/>
    <property type="evidence" value="ECO:0007669"/>
    <property type="project" value="UniProtKB-KW"/>
</dbReference>
<keyword evidence="5 7" id="KW-0131">Cell cycle</keyword>
<feature type="binding site" evidence="7">
    <location>
        <position position="188"/>
    </location>
    <ligand>
        <name>UDP-N-acetyl-alpha-D-muramoyl-L-alanyl-D-glutamate</name>
        <dbReference type="ChEBI" id="CHEBI:83900"/>
    </ligand>
</feature>
<keyword evidence="4 7" id="KW-0573">Peptidoglycan synthesis</keyword>
<evidence type="ECO:0000256" key="8">
    <source>
        <dbReference type="RuleBase" id="RU004135"/>
    </source>
</evidence>
<keyword evidence="7" id="KW-0460">Magnesium</keyword>
<dbReference type="GO" id="GO:0008765">
    <property type="term" value="F:UDP-N-acetylmuramoylalanyl-D-glutamate-2,6-diaminopimelate ligase activity"/>
    <property type="evidence" value="ECO:0007669"/>
    <property type="project" value="UniProtKB-UniRule"/>
</dbReference>
<feature type="binding site" evidence="7">
    <location>
        <begin position="120"/>
        <end position="126"/>
    </location>
    <ligand>
        <name>ATP</name>
        <dbReference type="ChEBI" id="CHEBI:30616"/>
    </ligand>
</feature>
<dbReference type="HAMAP" id="MF_00208">
    <property type="entry name" value="MurE"/>
    <property type="match status" value="1"/>
</dbReference>
<evidence type="ECO:0000256" key="2">
    <source>
        <dbReference type="ARBA" id="ARBA00022618"/>
    </source>
</evidence>
<dbReference type="UniPathway" id="UPA00219"/>
<dbReference type="NCBIfam" id="NF001126">
    <property type="entry name" value="PRK00139.1-4"/>
    <property type="match status" value="1"/>
</dbReference>
<dbReference type="Gene3D" id="3.40.1190.10">
    <property type="entry name" value="Mur-like, catalytic domain"/>
    <property type="match status" value="1"/>
</dbReference>
<dbReference type="PANTHER" id="PTHR23135:SF4">
    <property type="entry name" value="UDP-N-ACETYLMURAMOYL-L-ALANYL-D-GLUTAMATE--2,6-DIAMINOPIMELATE LIGASE MURE HOMOLOG, CHLOROPLASTIC"/>
    <property type="match status" value="1"/>
</dbReference>
<dbReference type="InterPro" id="IPR000713">
    <property type="entry name" value="Mur_ligase_N"/>
</dbReference>
<evidence type="ECO:0000259" key="9">
    <source>
        <dbReference type="Pfam" id="PF01225"/>
    </source>
</evidence>
<keyword evidence="7" id="KW-0547">Nucleotide-binding</keyword>
<dbReference type="InterPro" id="IPR004101">
    <property type="entry name" value="Mur_ligase_C"/>
</dbReference>
<feature type="short sequence motif" description="Meso-diaminopimelate recognition motif" evidence="7">
    <location>
        <begin position="420"/>
        <end position="423"/>
    </location>
</feature>
<dbReference type="GO" id="GO:0000287">
    <property type="term" value="F:magnesium ion binding"/>
    <property type="evidence" value="ECO:0007669"/>
    <property type="project" value="UniProtKB-UniRule"/>
</dbReference>
<dbReference type="GO" id="GO:0071555">
    <property type="term" value="P:cell wall organization"/>
    <property type="evidence" value="ECO:0007669"/>
    <property type="project" value="UniProtKB-KW"/>
</dbReference>
<comment type="function">
    <text evidence="7">Catalyzes the addition of meso-diaminopimelic acid to the nucleotide precursor UDP-N-acetylmuramoyl-L-alanyl-D-glutamate (UMAG) in the biosynthesis of bacterial cell-wall peptidoglycan.</text>
</comment>
<comment type="caution">
    <text evidence="12">The sequence shown here is derived from an EMBL/GenBank/DDBJ whole genome shotgun (WGS) entry which is preliminary data.</text>
</comment>
<feature type="binding site" evidence="7">
    <location>
        <begin position="161"/>
        <end position="162"/>
    </location>
    <ligand>
        <name>UDP-N-acetyl-alpha-D-muramoyl-L-alanyl-D-glutamate</name>
        <dbReference type="ChEBI" id="CHEBI:83900"/>
    </ligand>
</feature>
<dbReference type="SUPFAM" id="SSF53623">
    <property type="entry name" value="MurD-like peptide ligases, catalytic domain"/>
    <property type="match status" value="1"/>
</dbReference>
<dbReference type="InterPro" id="IPR036565">
    <property type="entry name" value="Mur-like_cat_sf"/>
</dbReference>
<dbReference type="GO" id="GO:0005524">
    <property type="term" value="F:ATP binding"/>
    <property type="evidence" value="ECO:0007669"/>
    <property type="project" value="UniProtKB-UniRule"/>
</dbReference>
<comment type="cofactor">
    <cofactor evidence="7">
        <name>Mg(2+)</name>
        <dbReference type="ChEBI" id="CHEBI:18420"/>
    </cofactor>
</comment>
<accession>A0A2W4QH96</accession>
<protein>
    <recommendedName>
        <fullName evidence="7">UDP-N-acetylmuramoyl-L-alanyl-D-glutamate--2,6-diaminopimelate ligase</fullName>
        <ecNumber evidence="7">6.3.2.13</ecNumber>
    </recommendedName>
    <alternativeName>
        <fullName evidence="7">Meso-A2pm-adding enzyme</fullName>
    </alternativeName>
    <alternativeName>
        <fullName evidence="7">Meso-diaminopimelate-adding enzyme</fullName>
    </alternativeName>
    <alternativeName>
        <fullName evidence="7">UDP-MurNAc-L-Ala-D-Glu:meso-diaminopimelate ligase</fullName>
    </alternativeName>
    <alternativeName>
        <fullName evidence="7">UDP-MurNAc-tripeptide synthetase</fullName>
    </alternativeName>
    <alternativeName>
        <fullName evidence="7">UDP-N-acetylmuramyl-tripeptide synthetase</fullName>
    </alternativeName>
</protein>
<comment type="similarity">
    <text evidence="1 7">Belongs to the MurCDEF family. MurE subfamily.</text>
</comment>
<comment type="pathway">
    <text evidence="7 8">Cell wall biogenesis; peptidoglycan biosynthesis.</text>
</comment>
<gene>
    <name evidence="7" type="primary">murE</name>
    <name evidence="12" type="ORF">DM484_26485</name>
</gene>
<comment type="PTM">
    <text evidence="7">Carboxylation is probably crucial for Mg(2+) binding and, consequently, for the gamma-phosphate positioning of ATP.</text>
</comment>
<feature type="modified residue" description="N6-carboxylysine" evidence="7">
    <location>
        <position position="228"/>
    </location>
</feature>
<dbReference type="NCBIfam" id="TIGR01085">
    <property type="entry name" value="murE"/>
    <property type="match status" value="1"/>
</dbReference>
<feature type="binding site" evidence="7">
    <location>
        <begin position="420"/>
        <end position="423"/>
    </location>
    <ligand>
        <name>meso-2,6-diaminopimelate</name>
        <dbReference type="ChEBI" id="CHEBI:57791"/>
    </ligand>
</feature>
<keyword evidence="7" id="KW-0963">Cytoplasm</keyword>
<keyword evidence="6 7" id="KW-0961">Cell wall biogenesis/degradation</keyword>
<dbReference type="AlphaFoldDB" id="A0A2W4QH96"/>
<dbReference type="Pfam" id="PF01225">
    <property type="entry name" value="Mur_ligase"/>
    <property type="match status" value="1"/>
</dbReference>
<dbReference type="InterPro" id="IPR035911">
    <property type="entry name" value="MurE/MurF_N"/>
</dbReference>
<feature type="binding site" evidence="7">
    <location>
        <position position="194"/>
    </location>
    <ligand>
        <name>UDP-N-acetyl-alpha-D-muramoyl-L-alanyl-D-glutamate</name>
        <dbReference type="ChEBI" id="CHEBI:83900"/>
    </ligand>
</feature>
<proteinExistence type="inferred from homology"/>
<dbReference type="InterPro" id="IPR036615">
    <property type="entry name" value="Mur_ligase_C_dom_sf"/>
</dbReference>